<feature type="DNA-binding region" description="H-T-H motif" evidence="4">
    <location>
        <begin position="49"/>
        <end position="68"/>
    </location>
</feature>
<evidence type="ECO:0000256" key="3">
    <source>
        <dbReference type="ARBA" id="ARBA00023163"/>
    </source>
</evidence>
<keyword evidence="3" id="KW-0804">Transcription</keyword>
<dbReference type="InterPro" id="IPR050109">
    <property type="entry name" value="HTH-type_TetR-like_transc_reg"/>
</dbReference>
<dbReference type="InterPro" id="IPR009057">
    <property type="entry name" value="Homeodomain-like_sf"/>
</dbReference>
<organism evidence="7 8">
    <name type="scientific">Saccharopolyspora griseoalba</name>
    <dbReference type="NCBI Taxonomy" id="1431848"/>
    <lineage>
        <taxon>Bacteria</taxon>
        <taxon>Bacillati</taxon>
        <taxon>Actinomycetota</taxon>
        <taxon>Actinomycetes</taxon>
        <taxon>Pseudonocardiales</taxon>
        <taxon>Pseudonocardiaceae</taxon>
        <taxon>Saccharopolyspora</taxon>
    </lineage>
</organism>
<dbReference type="Proteomes" id="UP001596504">
    <property type="component" value="Unassembled WGS sequence"/>
</dbReference>
<dbReference type="Pfam" id="PF02909">
    <property type="entry name" value="TetR_C_1"/>
    <property type="match status" value="1"/>
</dbReference>
<dbReference type="PANTHER" id="PTHR30055">
    <property type="entry name" value="HTH-TYPE TRANSCRIPTIONAL REGULATOR RUTR"/>
    <property type="match status" value="1"/>
</dbReference>
<reference evidence="8" key="1">
    <citation type="journal article" date="2019" name="Int. J. Syst. Evol. Microbiol.">
        <title>The Global Catalogue of Microorganisms (GCM) 10K type strain sequencing project: providing services to taxonomists for standard genome sequencing and annotation.</title>
        <authorList>
            <consortium name="The Broad Institute Genomics Platform"/>
            <consortium name="The Broad Institute Genome Sequencing Center for Infectious Disease"/>
            <person name="Wu L."/>
            <person name="Ma J."/>
        </authorList>
    </citation>
    <scope>NUCLEOTIDE SEQUENCE [LARGE SCALE GENOMIC DNA]</scope>
    <source>
        <strain evidence="8">WLHS5</strain>
    </source>
</reference>
<dbReference type="SUPFAM" id="SSF46689">
    <property type="entry name" value="Homeodomain-like"/>
    <property type="match status" value="1"/>
</dbReference>
<dbReference type="PANTHER" id="PTHR30055:SF151">
    <property type="entry name" value="TRANSCRIPTIONAL REGULATORY PROTEIN"/>
    <property type="match status" value="1"/>
</dbReference>
<dbReference type="Gene3D" id="1.10.357.10">
    <property type="entry name" value="Tetracycline Repressor, domain 2"/>
    <property type="match status" value="1"/>
</dbReference>
<gene>
    <name evidence="7" type="ORF">ACFQRI_01490</name>
</gene>
<dbReference type="Gene3D" id="1.10.10.60">
    <property type="entry name" value="Homeodomain-like"/>
    <property type="match status" value="1"/>
</dbReference>
<feature type="region of interest" description="Disordered" evidence="5">
    <location>
        <begin position="1"/>
        <end position="26"/>
    </location>
</feature>
<dbReference type="InterPro" id="IPR004111">
    <property type="entry name" value="Repressor_TetR_C"/>
</dbReference>
<proteinExistence type="predicted"/>
<evidence type="ECO:0000256" key="1">
    <source>
        <dbReference type="ARBA" id="ARBA00023015"/>
    </source>
</evidence>
<evidence type="ECO:0000259" key="6">
    <source>
        <dbReference type="PROSITE" id="PS50977"/>
    </source>
</evidence>
<dbReference type="SUPFAM" id="SSF48498">
    <property type="entry name" value="Tetracyclin repressor-like, C-terminal domain"/>
    <property type="match status" value="1"/>
</dbReference>
<dbReference type="InterPro" id="IPR036271">
    <property type="entry name" value="Tet_transcr_reg_TetR-rel_C_sf"/>
</dbReference>
<dbReference type="PROSITE" id="PS50977">
    <property type="entry name" value="HTH_TETR_2"/>
    <property type="match status" value="1"/>
</dbReference>
<evidence type="ECO:0000256" key="5">
    <source>
        <dbReference type="SAM" id="MobiDB-lite"/>
    </source>
</evidence>
<feature type="domain" description="HTH tetR-type" evidence="6">
    <location>
        <begin position="26"/>
        <end position="86"/>
    </location>
</feature>
<comment type="caution">
    <text evidence="7">The sequence shown here is derived from an EMBL/GenBank/DDBJ whole genome shotgun (WGS) entry which is preliminary data.</text>
</comment>
<keyword evidence="8" id="KW-1185">Reference proteome</keyword>
<dbReference type="RefSeq" id="WP_380663312.1">
    <property type="nucleotide sequence ID" value="NZ_JBHTCJ010000001.1"/>
</dbReference>
<evidence type="ECO:0000256" key="4">
    <source>
        <dbReference type="PROSITE-ProRule" id="PRU00335"/>
    </source>
</evidence>
<keyword evidence="1" id="KW-0805">Transcription regulation</keyword>
<name>A0ABW2LGC2_9PSEU</name>
<evidence type="ECO:0000313" key="8">
    <source>
        <dbReference type="Proteomes" id="UP001596504"/>
    </source>
</evidence>
<sequence>MTDRENRSAQLLWGGRERPARGPKPSLSVDRIVAEGIALADGEGLPALSMQRLATELGVGTMSLYRYVPSKDDLIALMLDAAVGAPPRISARAGWRSAMETWARSCAEVFGRHPWVLSLVARPRTMGPNEVAYVEVALAALSGTGLSPAEKLNTVVLVNGFVRGIAPFVATARATEHTMIDTELIAELGRGEAYPNVTEVMGELAERKPRKSDSPFEYGLRRILDGVAARVDAR</sequence>
<dbReference type="InterPro" id="IPR001647">
    <property type="entry name" value="HTH_TetR"/>
</dbReference>
<accession>A0ABW2LGC2</accession>
<protein>
    <submittedName>
        <fullName evidence="7">TetR/AcrR family transcriptional regulator</fullName>
    </submittedName>
</protein>
<dbReference type="EMBL" id="JBHTCJ010000001">
    <property type="protein sequence ID" value="MFC7340067.1"/>
    <property type="molecule type" value="Genomic_DNA"/>
</dbReference>
<keyword evidence="2 4" id="KW-0238">DNA-binding</keyword>
<evidence type="ECO:0000256" key="2">
    <source>
        <dbReference type="ARBA" id="ARBA00023125"/>
    </source>
</evidence>
<evidence type="ECO:0000313" key="7">
    <source>
        <dbReference type="EMBL" id="MFC7340067.1"/>
    </source>
</evidence>
<dbReference type="Pfam" id="PF00440">
    <property type="entry name" value="TetR_N"/>
    <property type="match status" value="1"/>
</dbReference>